<proteinExistence type="predicted"/>
<reference evidence="1 2" key="1">
    <citation type="submission" date="2019-02" db="EMBL/GenBank/DDBJ databases">
        <title>Deep-cultivation of Planctomycetes and their phenomic and genomic characterization uncovers novel biology.</title>
        <authorList>
            <person name="Wiegand S."/>
            <person name="Jogler M."/>
            <person name="Boedeker C."/>
            <person name="Pinto D."/>
            <person name="Vollmers J."/>
            <person name="Rivas-Marin E."/>
            <person name="Kohn T."/>
            <person name="Peeters S.H."/>
            <person name="Heuer A."/>
            <person name="Rast P."/>
            <person name="Oberbeckmann S."/>
            <person name="Bunk B."/>
            <person name="Jeske O."/>
            <person name="Meyerdierks A."/>
            <person name="Storesund J.E."/>
            <person name="Kallscheuer N."/>
            <person name="Luecker S."/>
            <person name="Lage O.M."/>
            <person name="Pohl T."/>
            <person name="Merkel B.J."/>
            <person name="Hornburger P."/>
            <person name="Mueller R.-W."/>
            <person name="Bruemmer F."/>
            <person name="Labrenz M."/>
            <person name="Spormann A.M."/>
            <person name="Op Den Camp H."/>
            <person name="Overmann J."/>
            <person name="Amann R."/>
            <person name="Jetten M.S.M."/>
            <person name="Mascher T."/>
            <person name="Medema M.H."/>
            <person name="Devos D.P."/>
            <person name="Kaster A.-K."/>
            <person name="Ovreas L."/>
            <person name="Rohde M."/>
            <person name="Galperin M.Y."/>
            <person name="Jogler C."/>
        </authorList>
    </citation>
    <scope>NUCLEOTIDE SEQUENCE [LARGE SCALE GENOMIC DNA]</scope>
    <source>
        <strain evidence="1 2">V7</strain>
    </source>
</reference>
<protein>
    <submittedName>
        <fullName evidence="1">Uncharacterized protein</fullName>
    </submittedName>
</protein>
<name>A0A5C6FZN2_9PLAN</name>
<comment type="caution">
    <text evidence="1">The sequence shown here is derived from an EMBL/GenBank/DDBJ whole genome shotgun (WGS) entry which is preliminary data.</text>
</comment>
<accession>A0A5C6FZN2</accession>
<sequence>MGRDCLSGPSCCVTGCVERELRLPFTPVTGSPMTIGTTSHEAFSIRLTCRGNFTLTADGHTFSVDTSTGIATLNGVDTEFLLPHEIAADVDVEVELYVTPNYAIGMAGQSSGITPVSAQISDQAKTANGPITIEVDVDPTTYIGFGGDYFERTVQYDGYSGSPTRDCSALTLLEERAGYNLAGKFFDYVKKFHPSYLGASTTEREVAAFSTTEVWASDTYKYVPFSVPAYSKPLTPNTWTSDTINSTVPANGGIMSICARETPAGGGLYDYDIKNSDLGIVQYAVRANHSSGTPYPKPQITTELVRWHRFSTLPNCRYTETLVTDIASDGTTTGTVIGAMACFDASSGEIRVDF</sequence>
<gene>
    <name evidence="1" type="ORF">V7x_20090</name>
</gene>
<organism evidence="1 2">
    <name type="scientific">Crateriforma conspicua</name>
    <dbReference type="NCBI Taxonomy" id="2527996"/>
    <lineage>
        <taxon>Bacteria</taxon>
        <taxon>Pseudomonadati</taxon>
        <taxon>Planctomycetota</taxon>
        <taxon>Planctomycetia</taxon>
        <taxon>Planctomycetales</taxon>
        <taxon>Planctomycetaceae</taxon>
        <taxon>Crateriforma</taxon>
    </lineage>
</organism>
<dbReference type="AlphaFoldDB" id="A0A5C6FZN2"/>
<dbReference type="EMBL" id="SJPZ01000001">
    <property type="protein sequence ID" value="TWU66443.1"/>
    <property type="molecule type" value="Genomic_DNA"/>
</dbReference>
<dbReference type="Proteomes" id="UP000316476">
    <property type="component" value="Unassembled WGS sequence"/>
</dbReference>
<evidence type="ECO:0000313" key="2">
    <source>
        <dbReference type="Proteomes" id="UP000316476"/>
    </source>
</evidence>
<evidence type="ECO:0000313" key="1">
    <source>
        <dbReference type="EMBL" id="TWU66443.1"/>
    </source>
</evidence>